<sequence length="267" mass="29173">MSSSTLGLKFAPLLRSLPSRSQLYMPSSSTSLFHSSSPIITKSSSSPFTPTTHHRSISTTTAKMSATPYLTALAARRSIYPLKKESPIPDSRLREIITEVIKHVPSSFNAQSTRAVLLLHAEHDKLWDIHAEVLKPIVPAEGWAATEGKINMFKGAYATILFFTHAPTIVGQQKAFPMYAEKFPHWAAQSSGAHEISLWTALAAEGLGGNLQHYNPLVDARVRETWGISEDWVLDAELVVGTPAGEAGEKAFLPIEGERLLVFGEKA</sequence>
<dbReference type="SUPFAM" id="SSF55469">
    <property type="entry name" value="FMN-dependent nitroreductase-like"/>
    <property type="match status" value="1"/>
</dbReference>
<organism evidence="8 9">
    <name type="scientific">Pseudogymnoascus verrucosus</name>
    <dbReference type="NCBI Taxonomy" id="342668"/>
    <lineage>
        <taxon>Eukaryota</taxon>
        <taxon>Fungi</taxon>
        <taxon>Dikarya</taxon>
        <taxon>Ascomycota</taxon>
        <taxon>Pezizomycotina</taxon>
        <taxon>Leotiomycetes</taxon>
        <taxon>Thelebolales</taxon>
        <taxon>Thelebolaceae</taxon>
        <taxon>Pseudogymnoascus</taxon>
    </lineage>
</organism>
<dbReference type="CDD" id="cd02140">
    <property type="entry name" value="Frm2-like"/>
    <property type="match status" value="1"/>
</dbReference>
<dbReference type="PANTHER" id="PTHR43035:SF1">
    <property type="entry name" value="FATTY ACID REPRESSION MUTANT PROTEIN 2-RELATED"/>
    <property type="match status" value="1"/>
</dbReference>
<dbReference type="FunFam" id="3.40.109.10:FF:000001">
    <property type="entry name" value="Nitroreductase family"/>
    <property type="match status" value="1"/>
</dbReference>
<name>A0A1B8GU82_9PEZI</name>
<dbReference type="GO" id="GO:0005737">
    <property type="term" value="C:cytoplasm"/>
    <property type="evidence" value="ECO:0007669"/>
    <property type="project" value="UniProtKB-SubCell"/>
</dbReference>
<evidence type="ECO:0000256" key="3">
    <source>
        <dbReference type="ARBA" id="ARBA00007118"/>
    </source>
</evidence>
<proteinExistence type="inferred from homology"/>
<gene>
    <name evidence="8" type="ORF">VE01_02981</name>
</gene>
<dbReference type="PANTHER" id="PTHR43035">
    <property type="entry name" value="FATTY ACID REPRESSION MUTANT PROTEIN 2-RELATED"/>
    <property type="match status" value="1"/>
</dbReference>
<keyword evidence="5" id="KW-0560">Oxidoreductase</keyword>
<evidence type="ECO:0000313" key="9">
    <source>
        <dbReference type="Proteomes" id="UP000091956"/>
    </source>
</evidence>
<comment type="similarity">
    <text evidence="3">Belongs to the nitroreductase family.</text>
</comment>
<dbReference type="RefSeq" id="XP_018133137.2">
    <property type="nucleotide sequence ID" value="XM_018272480.2"/>
</dbReference>
<evidence type="ECO:0000256" key="2">
    <source>
        <dbReference type="ARBA" id="ARBA00004496"/>
    </source>
</evidence>
<comment type="subcellular location">
    <subcellularLocation>
        <location evidence="2">Cytoplasm</location>
    </subcellularLocation>
    <subcellularLocation>
        <location evidence="1">Nucleus</location>
    </subcellularLocation>
</comment>
<dbReference type="GO" id="GO:0016491">
    <property type="term" value="F:oxidoreductase activity"/>
    <property type="evidence" value="ECO:0007669"/>
    <property type="project" value="UniProtKB-KW"/>
</dbReference>
<dbReference type="InterPro" id="IPR000415">
    <property type="entry name" value="Nitroreductase-like"/>
</dbReference>
<reference evidence="9" key="2">
    <citation type="journal article" date="2018" name="Nat. Commun.">
        <title>Extreme sensitivity to ultraviolet light in the fungal pathogen causing white-nose syndrome of bats.</title>
        <authorList>
            <person name="Palmer J.M."/>
            <person name="Drees K.P."/>
            <person name="Foster J.T."/>
            <person name="Lindner D.L."/>
        </authorList>
    </citation>
    <scope>NUCLEOTIDE SEQUENCE [LARGE SCALE GENOMIC DNA]</scope>
    <source>
        <strain evidence="9">UAMH 10579</strain>
    </source>
</reference>
<feature type="domain" description="Nitroreductase" evidence="7">
    <location>
        <begin position="74"/>
        <end position="234"/>
    </location>
</feature>
<evidence type="ECO:0000256" key="4">
    <source>
        <dbReference type="ARBA" id="ARBA00022490"/>
    </source>
</evidence>
<dbReference type="GO" id="GO:0005634">
    <property type="term" value="C:nucleus"/>
    <property type="evidence" value="ECO:0007669"/>
    <property type="project" value="UniProtKB-SubCell"/>
</dbReference>
<protein>
    <recommendedName>
        <fullName evidence="7">Nitroreductase domain-containing protein</fullName>
    </recommendedName>
</protein>
<dbReference type="InterPro" id="IPR033877">
    <property type="entry name" value="Frm2/Hbn1"/>
</dbReference>
<dbReference type="AlphaFoldDB" id="A0A1B8GU82"/>
<keyword evidence="4" id="KW-0963">Cytoplasm</keyword>
<dbReference type="STRING" id="342668.A0A1B8GU82"/>
<dbReference type="GeneID" id="28836367"/>
<dbReference type="EMBL" id="KV460212">
    <property type="protein sequence ID" value="OBT99404.2"/>
    <property type="molecule type" value="Genomic_DNA"/>
</dbReference>
<reference evidence="8 9" key="1">
    <citation type="submission" date="2016-03" db="EMBL/GenBank/DDBJ databases">
        <title>Comparative genomics of Pseudogymnoascus destructans, the fungus causing white-nose syndrome of bats.</title>
        <authorList>
            <person name="Palmer J.M."/>
            <person name="Drees K.P."/>
            <person name="Foster J.T."/>
            <person name="Lindner D.L."/>
        </authorList>
    </citation>
    <scope>NUCLEOTIDE SEQUENCE [LARGE SCALE GENOMIC DNA]</scope>
    <source>
        <strain evidence="8 9">UAMH 10579</strain>
    </source>
</reference>
<evidence type="ECO:0000256" key="1">
    <source>
        <dbReference type="ARBA" id="ARBA00004123"/>
    </source>
</evidence>
<evidence type="ECO:0000256" key="5">
    <source>
        <dbReference type="ARBA" id="ARBA00023002"/>
    </source>
</evidence>
<dbReference type="Pfam" id="PF00881">
    <property type="entry name" value="Nitroreductase"/>
    <property type="match status" value="1"/>
</dbReference>
<evidence type="ECO:0000256" key="6">
    <source>
        <dbReference type="ARBA" id="ARBA00023242"/>
    </source>
</evidence>
<accession>A0A1B8GU82</accession>
<dbReference type="Gene3D" id="3.40.109.10">
    <property type="entry name" value="NADH Oxidase"/>
    <property type="match status" value="1"/>
</dbReference>
<keyword evidence="9" id="KW-1185">Reference proteome</keyword>
<evidence type="ECO:0000313" key="8">
    <source>
        <dbReference type="EMBL" id="OBT99404.2"/>
    </source>
</evidence>
<dbReference type="GO" id="GO:0034599">
    <property type="term" value="P:cellular response to oxidative stress"/>
    <property type="evidence" value="ECO:0007669"/>
    <property type="project" value="InterPro"/>
</dbReference>
<dbReference type="Proteomes" id="UP000091956">
    <property type="component" value="Unassembled WGS sequence"/>
</dbReference>
<keyword evidence="6" id="KW-0539">Nucleus</keyword>
<dbReference type="InterPro" id="IPR029479">
    <property type="entry name" value="Nitroreductase"/>
</dbReference>
<evidence type="ECO:0000259" key="7">
    <source>
        <dbReference type="Pfam" id="PF00881"/>
    </source>
</evidence>